<organism evidence="2 3">
    <name type="scientific">Corynebacterium intestinale</name>
    <dbReference type="NCBI Taxonomy" id="2943492"/>
    <lineage>
        <taxon>Bacteria</taxon>
        <taxon>Bacillati</taxon>
        <taxon>Actinomycetota</taxon>
        <taxon>Actinomycetes</taxon>
        <taxon>Mycobacteriales</taxon>
        <taxon>Corynebacteriaceae</taxon>
        <taxon>Corynebacterium</taxon>
    </lineage>
</organism>
<sequence length="271" mass="29775">MSDKIDLWELPYEGKTVYVLLAARSKVSALAESESAESLATSDEIQTRVAQCPIPRGLMDRVPAACLIHEGQVVSRVKDVEHSLVLRENAASGWEEDGVSHFFAGKTVDVFEPDSRSARVRLGDGLKRIDFLPIANESARKRRVELATHPHRAGARELSKKFALAALSFVLLLFGPAIGDRLEPVIEPVANRVPDLHSRGEFYGMVFEFFQIDHVIDFVASLFSPIGAVVVPVAGLVVAYVAEWKGARDTGTWWAAGRPLGNESEIPAFER</sequence>
<keyword evidence="1" id="KW-1133">Transmembrane helix</keyword>
<gene>
    <name evidence="2" type="ORF">M5J06_06865</name>
</gene>
<feature type="transmembrane region" description="Helical" evidence="1">
    <location>
        <begin position="218"/>
        <end position="242"/>
    </location>
</feature>
<evidence type="ECO:0000256" key="1">
    <source>
        <dbReference type="SAM" id="Phobius"/>
    </source>
</evidence>
<protein>
    <submittedName>
        <fullName evidence="2">Uncharacterized protein</fullName>
    </submittedName>
</protein>
<evidence type="ECO:0000313" key="3">
    <source>
        <dbReference type="Proteomes" id="UP001203579"/>
    </source>
</evidence>
<dbReference type="EMBL" id="JAMKFF010000005">
    <property type="protein sequence ID" value="MCL8493850.1"/>
    <property type="molecule type" value="Genomic_DNA"/>
</dbReference>
<proteinExistence type="predicted"/>
<dbReference type="RefSeq" id="WP_250224280.1">
    <property type="nucleotide sequence ID" value="NZ_JAMFTR010000005.1"/>
</dbReference>
<evidence type="ECO:0000313" key="2">
    <source>
        <dbReference type="EMBL" id="MCL8493850.1"/>
    </source>
</evidence>
<accession>A0ABT0TA46</accession>
<comment type="caution">
    <text evidence="2">The sequence shown here is derived from an EMBL/GenBank/DDBJ whole genome shotgun (WGS) entry which is preliminary data.</text>
</comment>
<keyword evidence="3" id="KW-1185">Reference proteome</keyword>
<keyword evidence="1" id="KW-0812">Transmembrane</keyword>
<name>A0ABT0TA46_9CORY</name>
<dbReference type="Proteomes" id="UP001203579">
    <property type="component" value="Unassembled WGS sequence"/>
</dbReference>
<keyword evidence="1" id="KW-0472">Membrane</keyword>
<reference evidence="2 3" key="1">
    <citation type="submission" date="2022-05" db="EMBL/GenBank/DDBJ databases">
        <title>Corynebacterium sp. B5-R-101 sp. nov., isolated from human feces.</title>
        <authorList>
            <person name="Shamsuzzaman M."/>
            <person name="Dahal R.H."/>
        </authorList>
    </citation>
    <scope>NUCLEOTIDE SEQUENCE [LARGE SCALE GENOMIC DNA]</scope>
    <source>
        <strain evidence="2 3">B5-R-101</strain>
    </source>
</reference>
<feature type="transmembrane region" description="Helical" evidence="1">
    <location>
        <begin position="162"/>
        <end position="179"/>
    </location>
</feature>